<dbReference type="InterPro" id="IPR035991">
    <property type="entry name" value="Casein_kinase_II_beta-like"/>
</dbReference>
<dbReference type="InterPro" id="IPR016149">
    <property type="entry name" value="Casein_kin_II_reg-sub_N"/>
</dbReference>
<evidence type="ECO:0000256" key="3">
    <source>
        <dbReference type="RuleBase" id="RU361268"/>
    </source>
</evidence>
<comment type="function">
    <text evidence="2 3">Regulatory subunit of casein kinase II/CK2. As part of the kinase complex regulates the basal catalytic activity of the alpha subunit a constitutively active serine/threonine-protein kinase that phosphorylates a large number of substrates containing acidic residues C-terminal to the phosphorylated serine or threonine.</text>
</comment>
<dbReference type="InterPro" id="IPR000704">
    <property type="entry name" value="Casein_kinase_II_reg-sub"/>
</dbReference>
<comment type="subunit">
    <text evidence="3">Tetramer of two alpha and two beta subunits.</text>
</comment>
<evidence type="ECO:0000313" key="4">
    <source>
        <dbReference type="EMBL" id="KAJ1971734.1"/>
    </source>
</evidence>
<dbReference type="GO" id="GO:0006359">
    <property type="term" value="P:regulation of transcription by RNA polymerase III"/>
    <property type="evidence" value="ECO:0007669"/>
    <property type="project" value="TreeGrafter"/>
</dbReference>
<dbReference type="OrthoDB" id="3971593at2759"/>
<evidence type="ECO:0000256" key="2">
    <source>
        <dbReference type="ARBA" id="ARBA00045899"/>
    </source>
</evidence>
<gene>
    <name evidence="4" type="primary">CKB2</name>
    <name evidence="4" type="ORF">H4R34_005641</name>
</gene>
<name>A0A9W8EB22_9FUNG</name>
<dbReference type="SMART" id="SM01085">
    <property type="entry name" value="CK_II_beta"/>
    <property type="match status" value="1"/>
</dbReference>
<dbReference type="GO" id="GO:0019887">
    <property type="term" value="F:protein kinase regulator activity"/>
    <property type="evidence" value="ECO:0007669"/>
    <property type="project" value="InterPro"/>
</dbReference>
<comment type="caution">
    <text evidence="4">The sequence shown here is derived from an EMBL/GenBank/DDBJ whole genome shotgun (WGS) entry which is preliminary data.</text>
</comment>
<dbReference type="PANTHER" id="PTHR11740:SF39">
    <property type="entry name" value="CASEIN KINASE II SUBUNIT BETA"/>
    <property type="match status" value="1"/>
</dbReference>
<dbReference type="GO" id="GO:0005737">
    <property type="term" value="C:cytoplasm"/>
    <property type="evidence" value="ECO:0007669"/>
    <property type="project" value="TreeGrafter"/>
</dbReference>
<dbReference type="Pfam" id="PF01214">
    <property type="entry name" value="CK_II_beta"/>
    <property type="match status" value="1"/>
</dbReference>
<sequence length="229" mass="26411">MMDDMSSTSDGEYAKYWTEWFLYLRGNEYFVEVDEEYIADRFNLTGLNQEVDHYVPALQLISDELDESRLDEHTREAVDRSARHLYGLIHARYVLTTRGMHKILDKYKGLGFGRCPRVLCNSQPLLPVGLSDIPGRHSVKLYCCHCEDVYNPKSTRHATIDGAYFGTSLPHMIFQMFPTLVPEKSIVRYEPKIFGFKLHATADLHRKQDKIRDQQAKRLVAAGIEPPAL</sequence>
<dbReference type="Gene3D" id="2.20.25.20">
    <property type="match status" value="1"/>
</dbReference>
<comment type="similarity">
    <text evidence="1 3">Belongs to the casein kinase 2 subunit beta family.</text>
</comment>
<dbReference type="GO" id="GO:0005956">
    <property type="term" value="C:protein kinase CK2 complex"/>
    <property type="evidence" value="ECO:0007669"/>
    <property type="project" value="UniProtKB-UniRule"/>
</dbReference>
<keyword evidence="5" id="KW-1185">Reference proteome</keyword>
<proteinExistence type="inferred from homology"/>
<dbReference type="EMBL" id="JANBQB010001266">
    <property type="protein sequence ID" value="KAJ1971734.1"/>
    <property type="molecule type" value="Genomic_DNA"/>
</dbReference>
<dbReference type="FunFam" id="1.10.1820.10:FF:000005">
    <property type="entry name" value="Casein kinase II subunit beta"/>
    <property type="match status" value="1"/>
</dbReference>
<dbReference type="SUPFAM" id="SSF57798">
    <property type="entry name" value="Casein kinase II beta subunit"/>
    <property type="match status" value="1"/>
</dbReference>
<dbReference type="AlphaFoldDB" id="A0A9W8EB22"/>
<dbReference type="GO" id="GO:0034456">
    <property type="term" value="C:UTP-C complex"/>
    <property type="evidence" value="ECO:0007669"/>
    <property type="project" value="TreeGrafter"/>
</dbReference>
<protein>
    <recommendedName>
        <fullName evidence="3">Casein kinase II subunit beta</fullName>
        <shortName evidence="3">CK II beta</shortName>
    </recommendedName>
</protein>
<dbReference type="PRINTS" id="PR00472">
    <property type="entry name" value="CASNKINASEII"/>
</dbReference>
<dbReference type="Proteomes" id="UP001151582">
    <property type="component" value="Unassembled WGS sequence"/>
</dbReference>
<dbReference type="FunFam" id="2.20.25.20:FF:000002">
    <property type="entry name" value="Casein kinase II subunit beta"/>
    <property type="match status" value="1"/>
</dbReference>
<accession>A0A9W8EB22</accession>
<reference evidence="4" key="1">
    <citation type="submission" date="2022-07" db="EMBL/GenBank/DDBJ databases">
        <title>Phylogenomic reconstructions and comparative analyses of Kickxellomycotina fungi.</title>
        <authorList>
            <person name="Reynolds N.K."/>
            <person name="Stajich J.E."/>
            <person name="Barry K."/>
            <person name="Grigoriev I.V."/>
            <person name="Crous P."/>
            <person name="Smith M.E."/>
        </authorList>
    </citation>
    <scope>NUCLEOTIDE SEQUENCE</scope>
    <source>
        <strain evidence="4">RSA 567</strain>
    </source>
</reference>
<evidence type="ECO:0000256" key="1">
    <source>
        <dbReference type="ARBA" id="ARBA00006941"/>
    </source>
</evidence>
<dbReference type="PANTHER" id="PTHR11740">
    <property type="entry name" value="CASEIN KINASE II SUBUNIT BETA"/>
    <property type="match status" value="1"/>
</dbReference>
<organism evidence="4 5">
    <name type="scientific">Dimargaris verticillata</name>
    <dbReference type="NCBI Taxonomy" id="2761393"/>
    <lineage>
        <taxon>Eukaryota</taxon>
        <taxon>Fungi</taxon>
        <taxon>Fungi incertae sedis</taxon>
        <taxon>Zoopagomycota</taxon>
        <taxon>Kickxellomycotina</taxon>
        <taxon>Dimargaritomycetes</taxon>
        <taxon>Dimargaritales</taxon>
        <taxon>Dimargaritaceae</taxon>
        <taxon>Dimargaris</taxon>
    </lineage>
</organism>
<dbReference type="Gene3D" id="1.10.1820.10">
    <property type="entry name" value="protein kinase ck2 holoenzyme, chain C, domain 1"/>
    <property type="match status" value="1"/>
</dbReference>
<evidence type="ECO:0000313" key="5">
    <source>
        <dbReference type="Proteomes" id="UP001151582"/>
    </source>
</evidence>